<dbReference type="RefSeq" id="XP_004341605.1">
    <property type="nucleotide sequence ID" value="XM_004341557.1"/>
</dbReference>
<gene>
    <name evidence="2" type="ORF">ACA1_269400</name>
</gene>
<keyword evidence="3" id="KW-1185">Reference proteome</keyword>
<evidence type="ECO:0000256" key="1">
    <source>
        <dbReference type="SAM" id="MobiDB-lite"/>
    </source>
</evidence>
<dbReference type="GeneID" id="14920303"/>
<dbReference type="EMBL" id="KB007933">
    <property type="protein sequence ID" value="ELR19519.1"/>
    <property type="molecule type" value="Genomic_DNA"/>
</dbReference>
<dbReference type="VEuPathDB" id="AmoebaDB:ACA1_269400"/>
<sequence length="225" mass="24444">MATMIHFDSPMLARAPAAEKENNLAKMHSKNGGGKGEQPMQRKRMALKAVNGENLSVSKLSQQTPKTGRVALSNLTNTVSAQRTPKATHIEMVKPSGGAPRVATKVARPATTSTKRRVPDIEQPYPKKVVPIFEDAPRLPKNWTNGLSIDIWTGPAVEDTTDFDQAAKLNVAFEPMPYDSSMLEFGDVPLLDDLTADLNRDLGEDAKSLAAELLELSWTLDGALP</sequence>
<organism evidence="2 3">
    <name type="scientific">Acanthamoeba castellanii (strain ATCC 30010 / Neff)</name>
    <dbReference type="NCBI Taxonomy" id="1257118"/>
    <lineage>
        <taxon>Eukaryota</taxon>
        <taxon>Amoebozoa</taxon>
        <taxon>Discosea</taxon>
        <taxon>Longamoebia</taxon>
        <taxon>Centramoebida</taxon>
        <taxon>Acanthamoebidae</taxon>
        <taxon>Acanthamoeba</taxon>
    </lineage>
</organism>
<dbReference type="Proteomes" id="UP000011083">
    <property type="component" value="Unassembled WGS sequence"/>
</dbReference>
<accession>L8H201</accession>
<evidence type="ECO:0000313" key="3">
    <source>
        <dbReference type="Proteomes" id="UP000011083"/>
    </source>
</evidence>
<evidence type="ECO:0008006" key="4">
    <source>
        <dbReference type="Google" id="ProtNLM"/>
    </source>
</evidence>
<protein>
    <recommendedName>
        <fullName evidence="4">Securin</fullName>
    </recommendedName>
</protein>
<name>L8H201_ACACF</name>
<reference evidence="2 3" key="1">
    <citation type="journal article" date="2013" name="Genome Biol.">
        <title>Genome of Acanthamoeba castellanii highlights extensive lateral gene transfer and early evolution of tyrosine kinase signaling.</title>
        <authorList>
            <person name="Clarke M."/>
            <person name="Lohan A.J."/>
            <person name="Liu B."/>
            <person name="Lagkouvardos I."/>
            <person name="Roy S."/>
            <person name="Zafar N."/>
            <person name="Bertelli C."/>
            <person name="Schilde C."/>
            <person name="Kianianmomeni A."/>
            <person name="Burglin T.R."/>
            <person name="Frech C."/>
            <person name="Turcotte B."/>
            <person name="Kopec K.O."/>
            <person name="Synnott J.M."/>
            <person name="Choo C."/>
            <person name="Paponov I."/>
            <person name="Finkler A."/>
            <person name="Soon Heng Tan C."/>
            <person name="Hutchins A.P."/>
            <person name="Weinmeier T."/>
            <person name="Rattei T."/>
            <person name="Chu J.S."/>
            <person name="Gimenez G."/>
            <person name="Irimia M."/>
            <person name="Rigden D.J."/>
            <person name="Fitzpatrick D.A."/>
            <person name="Lorenzo-Morales J."/>
            <person name="Bateman A."/>
            <person name="Chiu C.H."/>
            <person name="Tang P."/>
            <person name="Hegemann P."/>
            <person name="Fromm H."/>
            <person name="Raoult D."/>
            <person name="Greub G."/>
            <person name="Miranda-Saavedra D."/>
            <person name="Chen N."/>
            <person name="Nash P."/>
            <person name="Ginger M.L."/>
            <person name="Horn M."/>
            <person name="Schaap P."/>
            <person name="Caler L."/>
            <person name="Loftus B."/>
        </authorList>
    </citation>
    <scope>NUCLEOTIDE SEQUENCE [LARGE SCALE GENOMIC DNA]</scope>
    <source>
        <strain evidence="2 3">Neff</strain>
    </source>
</reference>
<dbReference type="KEGG" id="acan:ACA1_269400"/>
<feature type="region of interest" description="Disordered" evidence="1">
    <location>
        <begin position="15"/>
        <end position="41"/>
    </location>
</feature>
<dbReference type="AlphaFoldDB" id="L8H201"/>
<proteinExistence type="predicted"/>
<evidence type="ECO:0000313" key="2">
    <source>
        <dbReference type="EMBL" id="ELR19519.1"/>
    </source>
</evidence>